<evidence type="ECO:0000256" key="1">
    <source>
        <dbReference type="ARBA" id="ARBA00004370"/>
    </source>
</evidence>
<dbReference type="PANTHER" id="PTHR10806">
    <property type="entry name" value="SIGNAL PEPTIDASE COMPLEX CATALYTIC SUBUNIT SEC11"/>
    <property type="match status" value="1"/>
</dbReference>
<dbReference type="InterPro" id="IPR001733">
    <property type="entry name" value="Peptidase_S26B"/>
</dbReference>
<comment type="subcellular location">
    <subcellularLocation>
        <location evidence="1">Membrane</location>
    </subcellularLocation>
</comment>
<dbReference type="CDD" id="cd06530">
    <property type="entry name" value="S26_SPase_I"/>
    <property type="match status" value="1"/>
</dbReference>
<evidence type="ECO:0000256" key="6">
    <source>
        <dbReference type="SAM" id="Phobius"/>
    </source>
</evidence>
<dbReference type="Proteomes" id="UP000179069">
    <property type="component" value="Unassembled WGS sequence"/>
</dbReference>
<dbReference type="GO" id="GO:0004252">
    <property type="term" value="F:serine-type endopeptidase activity"/>
    <property type="evidence" value="ECO:0007669"/>
    <property type="project" value="UniProtKB-UniRule"/>
</dbReference>
<dbReference type="NCBIfam" id="TIGR02228">
    <property type="entry name" value="sigpep_I_arch"/>
    <property type="match status" value="1"/>
</dbReference>
<dbReference type="SUPFAM" id="SSF51306">
    <property type="entry name" value="LexA/Signal peptidase"/>
    <property type="match status" value="1"/>
</dbReference>
<evidence type="ECO:0000256" key="5">
    <source>
        <dbReference type="NCBIfam" id="TIGR02228"/>
    </source>
</evidence>
<dbReference type="EC" id="3.4.21.89" evidence="5"/>
<dbReference type="GO" id="GO:0006465">
    <property type="term" value="P:signal peptide processing"/>
    <property type="evidence" value="ECO:0007669"/>
    <property type="project" value="UniProtKB-UniRule"/>
</dbReference>
<comment type="caution">
    <text evidence="8">The sequence shown here is derived from an EMBL/GenBank/DDBJ whole genome shotgun (WGS) entry which is preliminary data.</text>
</comment>
<reference evidence="8 9" key="1">
    <citation type="journal article" date="2016" name="Nat. Commun.">
        <title>Thousands of microbial genomes shed light on interconnected biogeochemical processes in an aquifer system.</title>
        <authorList>
            <person name="Anantharaman K."/>
            <person name="Brown C.T."/>
            <person name="Hug L.A."/>
            <person name="Sharon I."/>
            <person name="Castelle C.J."/>
            <person name="Probst A.J."/>
            <person name="Thomas B.C."/>
            <person name="Singh A."/>
            <person name="Wilkins M.J."/>
            <person name="Karaoz U."/>
            <person name="Brodie E.L."/>
            <person name="Williams K.H."/>
            <person name="Hubbard S.S."/>
            <person name="Banfield J.F."/>
        </authorList>
    </citation>
    <scope>NUCLEOTIDE SEQUENCE [LARGE SCALE GENOMIC DNA]</scope>
</reference>
<gene>
    <name evidence="8" type="ORF">A2785_01060</name>
</gene>
<dbReference type="Pfam" id="PF00932">
    <property type="entry name" value="LTD"/>
    <property type="match status" value="1"/>
</dbReference>
<feature type="domain" description="LTD" evidence="7">
    <location>
        <begin position="418"/>
        <end position="521"/>
    </location>
</feature>
<feature type="transmembrane region" description="Helical" evidence="6">
    <location>
        <begin position="225"/>
        <end position="244"/>
    </location>
</feature>
<keyword evidence="4 6" id="KW-0472">Membrane</keyword>
<organism evidence="8 9">
    <name type="scientific">Candidatus Chisholmbacteria bacterium RIFCSPHIGHO2_01_FULL_49_18</name>
    <dbReference type="NCBI Taxonomy" id="1797590"/>
    <lineage>
        <taxon>Bacteria</taxon>
        <taxon>Candidatus Chisholmiibacteriota</taxon>
    </lineage>
</organism>
<dbReference type="GO" id="GO:0016020">
    <property type="term" value="C:membrane"/>
    <property type="evidence" value="ECO:0007669"/>
    <property type="project" value="UniProtKB-SubCell"/>
</dbReference>
<accession>A0A1G1VLC4</accession>
<dbReference type="EMBL" id="MHCI01000019">
    <property type="protein sequence ID" value="OGY16161.1"/>
    <property type="molecule type" value="Genomic_DNA"/>
</dbReference>
<dbReference type="PANTHER" id="PTHR10806:SF6">
    <property type="entry name" value="SIGNAL PEPTIDASE COMPLEX CATALYTIC SUBUNIT SEC11"/>
    <property type="match status" value="1"/>
</dbReference>
<dbReference type="InterPro" id="IPR001322">
    <property type="entry name" value="Lamin_tail_dom"/>
</dbReference>
<evidence type="ECO:0000313" key="9">
    <source>
        <dbReference type="Proteomes" id="UP000179069"/>
    </source>
</evidence>
<name>A0A1G1VLC4_9BACT</name>
<dbReference type="PROSITE" id="PS51841">
    <property type="entry name" value="LTD"/>
    <property type="match status" value="1"/>
</dbReference>
<evidence type="ECO:0000256" key="3">
    <source>
        <dbReference type="ARBA" id="ARBA00022989"/>
    </source>
</evidence>
<sequence length="557" mass="60332">MLREELVKTRRILSVTIQLALGVSILSVAILLLLDHFKIIETVKPFVVMSGSMNPAVKLGSVVIVKPESSYRPGDIITYAPDGNKENPITHRIVFRKFPEGPAGEPVYITAGDANDDFDSVQVGPANVIGRVQFSIPYLGYLVSLAKQPYGFILFVIVPATIVIYEELKILLGELRKSGSKMLSWVRYKRKTKDPSGPDQRQIPTTSLSINLLGGKEKSFPKAGAFIPVIGTILVLAAFTSAFYSDEEKSSGNIFGAAESFGPQIAQTLVVNELLPNSSCAVGPKPGIWLEVFNGYNTSVDLKDFDLFDGTNTIALLHSGSLTLDPGEFGLLAHDQSIWNGCEPDRDTSADTGQLGTGSFNLNSQFIQLRDPGDVVIDTVQWGGSGEATPAQNQSIERVPIGLDSAIGTSWESTDFIVRQNPTPGYGSNLVLNEYLPNNSVEPNEWVEIFNPSGSPVNLNGWNLEDTLVSPSSKSITGLGTINPSAFKFYDVSGFWLNNSGDTLKLKDSSGKIIDQHTYTATTPDSSIGRKEDRHTDWVDPCSTVSKGTTNTGFCQP</sequence>
<keyword evidence="2 6" id="KW-0812">Transmembrane</keyword>
<evidence type="ECO:0000259" key="7">
    <source>
        <dbReference type="PROSITE" id="PS51841"/>
    </source>
</evidence>
<keyword evidence="3 6" id="KW-1133">Transmembrane helix</keyword>
<dbReference type="SUPFAM" id="SSF74853">
    <property type="entry name" value="Lamin A/C globular tail domain"/>
    <property type="match status" value="1"/>
</dbReference>
<evidence type="ECO:0000256" key="4">
    <source>
        <dbReference type="ARBA" id="ARBA00023136"/>
    </source>
</evidence>
<feature type="transmembrane region" description="Helical" evidence="6">
    <location>
        <begin position="150"/>
        <end position="172"/>
    </location>
</feature>
<protein>
    <recommendedName>
        <fullName evidence="5">Signal peptidase I</fullName>
        <ecNumber evidence="5">3.4.21.89</ecNumber>
    </recommendedName>
</protein>
<evidence type="ECO:0000256" key="2">
    <source>
        <dbReference type="ARBA" id="ARBA00022692"/>
    </source>
</evidence>
<dbReference type="GO" id="GO:0009003">
    <property type="term" value="F:signal peptidase activity"/>
    <property type="evidence" value="ECO:0007669"/>
    <property type="project" value="UniProtKB-EC"/>
</dbReference>
<dbReference type="AlphaFoldDB" id="A0A1G1VLC4"/>
<dbReference type="InterPro" id="IPR019533">
    <property type="entry name" value="Peptidase_S26"/>
</dbReference>
<feature type="transmembrane region" description="Helical" evidence="6">
    <location>
        <begin position="12"/>
        <end position="34"/>
    </location>
</feature>
<proteinExistence type="predicted"/>
<dbReference type="InterPro" id="IPR036415">
    <property type="entry name" value="Lamin_tail_dom_sf"/>
</dbReference>
<evidence type="ECO:0000313" key="8">
    <source>
        <dbReference type="EMBL" id="OGY16161.1"/>
    </source>
</evidence>
<dbReference type="InterPro" id="IPR036286">
    <property type="entry name" value="LexA/Signal_pep-like_sf"/>
</dbReference>